<sequence>MNESMEERAGNAIAGGMGWLSRQLREAPRRIFGRWIQRLPLDFRVLYKQFLLRILDLEALSIETDMVEYLAQFAGILIFISGIQGLGMILLRVLHPAPFTPVELYRMSWGAEHGIVEKMLLVAGLIVVFLWETPFPDRRDMMVLGSLPIRPGTILAAKLASPEAVLGLAVVCLNWATILTWPPMLEGGLRLFAACWLAVIAVAVFLFASLLAIEGMGALLLPRQIFLRLSALGQLTAFALFPIGYFLLGQIDSPAAMMAVENRWTVACWPGYWFLALLRQVAGELPPEMSWLAWRAWEALAFSIASASVALVACYRRTLRRIAEQPDLEPARSGRAWRVPFGDRLQTVLVSFSLRTLVRSRQHRIALAFTWALVLGLALGMAHDWLEAHGPRPVDEGFLISTLLMMALAVGGMRGVFALPIAHKANWMLRMTQLRPTDRYLAATRRILLLLAVVPVWLSAVLFSLGYRPWSMAAAHLLLLAIFGLLAIEVSLIGFAKVPFTCSFLPGKVNVQYVFWGFVLVAVLIVAFAKGCEQPALKSTANFAVLTMLVIGAMVALRLWNRTREREAELYFEEKPEQQLITLGLMVNPRMRK</sequence>
<evidence type="ECO:0000313" key="2">
    <source>
        <dbReference type="EMBL" id="MFC5863042.1"/>
    </source>
</evidence>
<keyword evidence="1" id="KW-0812">Transmembrane</keyword>
<feature type="transmembrane region" description="Helical" evidence="1">
    <location>
        <begin position="510"/>
        <end position="529"/>
    </location>
</feature>
<name>A0ABW1EGS7_9BACT</name>
<dbReference type="RefSeq" id="WP_263339347.1">
    <property type="nucleotide sequence ID" value="NZ_JAGSYH010000005.1"/>
</dbReference>
<feature type="transmembrane region" description="Helical" evidence="1">
    <location>
        <begin position="541"/>
        <end position="560"/>
    </location>
</feature>
<protein>
    <recommendedName>
        <fullName evidence="4">ABC transporter permease</fullName>
    </recommendedName>
</protein>
<proteinExistence type="predicted"/>
<feature type="transmembrane region" description="Helical" evidence="1">
    <location>
        <begin position="443"/>
        <end position="467"/>
    </location>
</feature>
<organism evidence="2 3">
    <name type="scientific">Acidicapsa dinghuensis</name>
    <dbReference type="NCBI Taxonomy" id="2218256"/>
    <lineage>
        <taxon>Bacteria</taxon>
        <taxon>Pseudomonadati</taxon>
        <taxon>Acidobacteriota</taxon>
        <taxon>Terriglobia</taxon>
        <taxon>Terriglobales</taxon>
        <taxon>Acidobacteriaceae</taxon>
        <taxon>Acidicapsa</taxon>
    </lineage>
</organism>
<gene>
    <name evidence="2" type="ORF">ACFPT7_12120</name>
</gene>
<evidence type="ECO:0000256" key="1">
    <source>
        <dbReference type="SAM" id="Phobius"/>
    </source>
</evidence>
<evidence type="ECO:0000313" key="3">
    <source>
        <dbReference type="Proteomes" id="UP001596091"/>
    </source>
</evidence>
<keyword evidence="3" id="KW-1185">Reference proteome</keyword>
<feature type="transmembrane region" description="Helical" evidence="1">
    <location>
        <begin position="164"/>
        <end position="185"/>
    </location>
</feature>
<accession>A0ABW1EGS7</accession>
<feature type="transmembrane region" description="Helical" evidence="1">
    <location>
        <begin position="114"/>
        <end position="131"/>
    </location>
</feature>
<feature type="transmembrane region" description="Helical" evidence="1">
    <location>
        <begin position="473"/>
        <end position="498"/>
    </location>
</feature>
<feature type="transmembrane region" description="Helical" evidence="1">
    <location>
        <begin position="69"/>
        <end position="94"/>
    </location>
</feature>
<keyword evidence="1" id="KW-0472">Membrane</keyword>
<feature type="transmembrane region" description="Helical" evidence="1">
    <location>
        <begin position="398"/>
        <end position="422"/>
    </location>
</feature>
<reference evidence="3" key="1">
    <citation type="journal article" date="2019" name="Int. J. Syst. Evol. Microbiol.">
        <title>The Global Catalogue of Microorganisms (GCM) 10K type strain sequencing project: providing services to taxonomists for standard genome sequencing and annotation.</title>
        <authorList>
            <consortium name="The Broad Institute Genomics Platform"/>
            <consortium name="The Broad Institute Genome Sequencing Center for Infectious Disease"/>
            <person name="Wu L."/>
            <person name="Ma J."/>
        </authorList>
    </citation>
    <scope>NUCLEOTIDE SEQUENCE [LARGE SCALE GENOMIC DNA]</scope>
    <source>
        <strain evidence="3">JCM 4087</strain>
    </source>
</reference>
<feature type="transmembrane region" description="Helical" evidence="1">
    <location>
        <begin position="365"/>
        <end position="386"/>
    </location>
</feature>
<evidence type="ECO:0008006" key="4">
    <source>
        <dbReference type="Google" id="ProtNLM"/>
    </source>
</evidence>
<dbReference type="EMBL" id="JBHSPH010000003">
    <property type="protein sequence ID" value="MFC5863042.1"/>
    <property type="molecule type" value="Genomic_DNA"/>
</dbReference>
<keyword evidence="1" id="KW-1133">Transmembrane helix</keyword>
<dbReference type="Proteomes" id="UP001596091">
    <property type="component" value="Unassembled WGS sequence"/>
</dbReference>
<feature type="transmembrane region" description="Helical" evidence="1">
    <location>
        <begin position="191"/>
        <end position="213"/>
    </location>
</feature>
<feature type="transmembrane region" description="Helical" evidence="1">
    <location>
        <begin position="225"/>
        <end position="248"/>
    </location>
</feature>
<feature type="transmembrane region" description="Helical" evidence="1">
    <location>
        <begin position="296"/>
        <end position="315"/>
    </location>
</feature>
<comment type="caution">
    <text evidence="2">The sequence shown here is derived from an EMBL/GenBank/DDBJ whole genome shotgun (WGS) entry which is preliminary data.</text>
</comment>